<evidence type="ECO:0000259" key="12">
    <source>
        <dbReference type="Pfam" id="PF08245"/>
    </source>
</evidence>
<dbReference type="PANTHER" id="PTHR11136">
    <property type="entry name" value="FOLYLPOLYGLUTAMATE SYNTHASE-RELATED"/>
    <property type="match status" value="1"/>
</dbReference>
<dbReference type="Pfam" id="PF02875">
    <property type="entry name" value="Mur_ligase_C"/>
    <property type="match status" value="1"/>
</dbReference>
<organism evidence="13 14">
    <name type="scientific">Fictibacillus barbaricus</name>
    <dbReference type="NCBI Taxonomy" id="182136"/>
    <lineage>
        <taxon>Bacteria</taxon>
        <taxon>Bacillati</taxon>
        <taxon>Bacillota</taxon>
        <taxon>Bacilli</taxon>
        <taxon>Bacillales</taxon>
        <taxon>Fictibacillaceae</taxon>
        <taxon>Fictibacillus</taxon>
    </lineage>
</organism>
<dbReference type="PANTHER" id="PTHR11136:SF0">
    <property type="entry name" value="DIHYDROFOLATE SYNTHETASE-RELATED"/>
    <property type="match status" value="1"/>
</dbReference>
<dbReference type="EC" id="6.3.2.17" evidence="2"/>
<dbReference type="SUPFAM" id="SSF53244">
    <property type="entry name" value="MurD-like peptide ligases, peptide-binding domain"/>
    <property type="match status" value="1"/>
</dbReference>
<dbReference type="PIRSF" id="PIRSF001563">
    <property type="entry name" value="Folylpolyglu_synth"/>
    <property type="match status" value="1"/>
</dbReference>
<keyword evidence="3 10" id="KW-0436">Ligase</keyword>
<dbReference type="SUPFAM" id="SSF53623">
    <property type="entry name" value="MurD-like peptide ligases, catalytic domain"/>
    <property type="match status" value="1"/>
</dbReference>
<evidence type="ECO:0000256" key="4">
    <source>
        <dbReference type="ARBA" id="ARBA00022723"/>
    </source>
</evidence>
<proteinExistence type="inferred from homology"/>
<evidence type="ECO:0000256" key="5">
    <source>
        <dbReference type="ARBA" id="ARBA00022741"/>
    </source>
</evidence>
<protein>
    <recommendedName>
        <fullName evidence="2">tetrahydrofolate synthase</fullName>
        <ecNumber evidence="2">6.3.2.17</ecNumber>
    </recommendedName>
    <alternativeName>
        <fullName evidence="8">Tetrahydrofolylpolyglutamate synthase</fullName>
    </alternativeName>
</protein>
<dbReference type="NCBIfam" id="TIGR01499">
    <property type="entry name" value="folC"/>
    <property type="match status" value="1"/>
</dbReference>
<accession>A0ABS2ZIG4</accession>
<evidence type="ECO:0000256" key="8">
    <source>
        <dbReference type="ARBA" id="ARBA00030592"/>
    </source>
</evidence>
<comment type="catalytic activity">
    <reaction evidence="9">
        <text>(6S)-5,6,7,8-tetrahydrofolyl-(gamma-L-Glu)(n) + L-glutamate + ATP = (6S)-5,6,7,8-tetrahydrofolyl-(gamma-L-Glu)(n+1) + ADP + phosphate + H(+)</text>
        <dbReference type="Rhea" id="RHEA:10580"/>
        <dbReference type="Rhea" id="RHEA-COMP:14738"/>
        <dbReference type="Rhea" id="RHEA-COMP:14740"/>
        <dbReference type="ChEBI" id="CHEBI:15378"/>
        <dbReference type="ChEBI" id="CHEBI:29985"/>
        <dbReference type="ChEBI" id="CHEBI:30616"/>
        <dbReference type="ChEBI" id="CHEBI:43474"/>
        <dbReference type="ChEBI" id="CHEBI:141005"/>
        <dbReference type="ChEBI" id="CHEBI:456216"/>
        <dbReference type="EC" id="6.3.2.17"/>
    </reaction>
</comment>
<dbReference type="InterPro" id="IPR001645">
    <property type="entry name" value="Folylpolyglutamate_synth"/>
</dbReference>
<keyword evidence="5 10" id="KW-0547">Nucleotide-binding</keyword>
<dbReference type="Proteomes" id="UP001319060">
    <property type="component" value="Unassembled WGS sequence"/>
</dbReference>
<keyword evidence="7" id="KW-0460">Magnesium</keyword>
<evidence type="ECO:0000256" key="10">
    <source>
        <dbReference type="PIRNR" id="PIRNR001563"/>
    </source>
</evidence>
<name>A0ABS2ZIG4_9BACL</name>
<keyword evidence="4" id="KW-0479">Metal-binding</keyword>
<sequence length="437" mass="48996">MLRKAVVQVNSYEEALNWIHSLLKFGIKPGLKRVEWLLKKTGNPETELSFIHIAGTNGKGSSVEYLRSIFNEAGFSVGTFTSPYLITFNERVSINGSPIKDEELLQYSRALKPLVEELTATPLGSPTEFEVITVISLLYFAEKKPDIVLFETGLGGLYDSTNVITPILSLITNIGYDHMGILGETIEEIAFQKAGIIKANVPVISTVEQEAAIEVIERKAVEMKSDSYFLKRDFDVLHQESTDNGEKFTYIGQENVKEEYVISMKGTHQIKNAGLAIAAIHHLRKSGRFTFSTSDIKNGLHDANWAGRFEKVSQSPDIIIDGAHNLQGVHALKQTLLNHYRSKKVYLLFAALHDKDYGHMMKELEEIVYEACFTTFDFPRAASAEMLLAESPFPNSSANSSWTEALDELRGRLNKEDVLIITGSLYFISEVRKTFKK</sequence>
<dbReference type="InterPro" id="IPR018109">
    <property type="entry name" value="Folylpolyglutamate_synth_CS"/>
</dbReference>
<evidence type="ECO:0000256" key="6">
    <source>
        <dbReference type="ARBA" id="ARBA00022840"/>
    </source>
</evidence>
<evidence type="ECO:0000259" key="11">
    <source>
        <dbReference type="Pfam" id="PF02875"/>
    </source>
</evidence>
<comment type="caution">
    <text evidence="13">The sequence shown here is derived from an EMBL/GenBank/DDBJ whole genome shotgun (WGS) entry which is preliminary data.</text>
</comment>
<dbReference type="InterPro" id="IPR013221">
    <property type="entry name" value="Mur_ligase_cen"/>
</dbReference>
<evidence type="ECO:0000256" key="7">
    <source>
        <dbReference type="ARBA" id="ARBA00022842"/>
    </source>
</evidence>
<comment type="similarity">
    <text evidence="1 10">Belongs to the folylpolyglutamate synthase family.</text>
</comment>
<evidence type="ECO:0000256" key="2">
    <source>
        <dbReference type="ARBA" id="ARBA00013025"/>
    </source>
</evidence>
<evidence type="ECO:0000313" key="13">
    <source>
        <dbReference type="EMBL" id="MBN3547452.1"/>
    </source>
</evidence>
<feature type="domain" description="Mur ligase central" evidence="12">
    <location>
        <begin position="53"/>
        <end position="279"/>
    </location>
</feature>
<keyword evidence="14" id="KW-1185">Reference proteome</keyword>
<evidence type="ECO:0000256" key="1">
    <source>
        <dbReference type="ARBA" id="ARBA00008276"/>
    </source>
</evidence>
<dbReference type="InterPro" id="IPR004101">
    <property type="entry name" value="Mur_ligase_C"/>
</dbReference>
<dbReference type="InterPro" id="IPR036565">
    <property type="entry name" value="Mur-like_cat_sf"/>
</dbReference>
<dbReference type="Gene3D" id="3.90.190.20">
    <property type="entry name" value="Mur ligase, C-terminal domain"/>
    <property type="match status" value="1"/>
</dbReference>
<evidence type="ECO:0000313" key="14">
    <source>
        <dbReference type="Proteomes" id="UP001319060"/>
    </source>
</evidence>
<dbReference type="InterPro" id="IPR036615">
    <property type="entry name" value="Mur_ligase_C_dom_sf"/>
</dbReference>
<evidence type="ECO:0000256" key="9">
    <source>
        <dbReference type="ARBA" id="ARBA00047493"/>
    </source>
</evidence>
<reference evidence="13 14" key="1">
    <citation type="submission" date="2021-01" db="EMBL/GenBank/DDBJ databases">
        <title>Genome Sequencing of Type Strains.</title>
        <authorList>
            <person name="Lemaire J.F."/>
            <person name="Inderbitzin P."/>
            <person name="Collins S.B."/>
            <person name="Wespe N."/>
            <person name="Knight-Connoni V."/>
        </authorList>
    </citation>
    <scope>NUCLEOTIDE SEQUENCE [LARGE SCALE GENOMIC DNA]</scope>
    <source>
        <strain evidence="13 14">DSM 14730</strain>
    </source>
</reference>
<gene>
    <name evidence="13" type="ORF">JYA64_19245</name>
</gene>
<feature type="domain" description="Mur ligase C-terminal" evidence="11">
    <location>
        <begin position="307"/>
        <end position="424"/>
    </location>
</feature>
<evidence type="ECO:0000256" key="3">
    <source>
        <dbReference type="ARBA" id="ARBA00022598"/>
    </source>
</evidence>
<dbReference type="PROSITE" id="PS01012">
    <property type="entry name" value="FOLYLPOLYGLU_SYNT_2"/>
    <property type="match status" value="1"/>
</dbReference>
<dbReference type="EMBL" id="JAFHKS010000044">
    <property type="protein sequence ID" value="MBN3547452.1"/>
    <property type="molecule type" value="Genomic_DNA"/>
</dbReference>
<dbReference type="Pfam" id="PF08245">
    <property type="entry name" value="Mur_ligase_M"/>
    <property type="match status" value="1"/>
</dbReference>
<dbReference type="Gene3D" id="3.40.1190.10">
    <property type="entry name" value="Mur-like, catalytic domain"/>
    <property type="match status" value="1"/>
</dbReference>
<keyword evidence="6 10" id="KW-0067">ATP-binding</keyword>